<organism evidence="1 2">
    <name type="scientific">Vaccinium darrowii</name>
    <dbReference type="NCBI Taxonomy" id="229202"/>
    <lineage>
        <taxon>Eukaryota</taxon>
        <taxon>Viridiplantae</taxon>
        <taxon>Streptophyta</taxon>
        <taxon>Embryophyta</taxon>
        <taxon>Tracheophyta</taxon>
        <taxon>Spermatophyta</taxon>
        <taxon>Magnoliopsida</taxon>
        <taxon>eudicotyledons</taxon>
        <taxon>Gunneridae</taxon>
        <taxon>Pentapetalae</taxon>
        <taxon>asterids</taxon>
        <taxon>Ericales</taxon>
        <taxon>Ericaceae</taxon>
        <taxon>Vaccinioideae</taxon>
        <taxon>Vaccinieae</taxon>
        <taxon>Vaccinium</taxon>
    </lineage>
</organism>
<evidence type="ECO:0000313" key="1">
    <source>
        <dbReference type="EMBL" id="KAH7838592.1"/>
    </source>
</evidence>
<accession>A0ACB7XCV9</accession>
<dbReference type="Proteomes" id="UP000828048">
    <property type="component" value="Chromosome 6"/>
</dbReference>
<name>A0ACB7XCV9_9ERIC</name>
<sequence>MFVSGIIWVLRRWHWLLGWAGGSGAGGFGGGGVDSAAVKVVGRWWWSGYGDGGRSDEVVVVVLQVLWGGEKIQSNYARIVVVVWLFLAVVLTQSYTASLTSMLTIQRLKPKILSLAKIGIDDAKFMKKYVQDVLNYKNVDLISDEDGYLREFESGNITAAFLEIPYAKVFVNKYCRKFTIIGTTYRFGGFGFIFQKDCRLAADVSKAILQISEDGTLRKLEEEWLTPNKECLDSQTTMENVDSLSLRSFWGLFLISVTTSSISFLLFLGHLIKNYWHHQSSPVANIDASNESISIKTVRVARYLMNADIGSPWRSSPSSDPAAPETEIC</sequence>
<evidence type="ECO:0000313" key="2">
    <source>
        <dbReference type="Proteomes" id="UP000828048"/>
    </source>
</evidence>
<proteinExistence type="predicted"/>
<reference evidence="1 2" key="1">
    <citation type="journal article" date="2021" name="Hortic Res">
        <title>High-quality reference genome and annotation aids understanding of berry development for evergreen blueberry (Vaccinium darrowii).</title>
        <authorList>
            <person name="Yu J."/>
            <person name="Hulse-Kemp A.M."/>
            <person name="Babiker E."/>
            <person name="Staton M."/>
        </authorList>
    </citation>
    <scope>NUCLEOTIDE SEQUENCE [LARGE SCALE GENOMIC DNA]</scope>
    <source>
        <strain evidence="2">cv. NJ 8807/NJ 8810</strain>
        <tissue evidence="1">Young leaf</tissue>
    </source>
</reference>
<protein>
    <submittedName>
        <fullName evidence="1">Uncharacterized protein</fullName>
    </submittedName>
</protein>
<dbReference type="EMBL" id="CM037156">
    <property type="protein sequence ID" value="KAH7838592.1"/>
    <property type="molecule type" value="Genomic_DNA"/>
</dbReference>
<keyword evidence="2" id="KW-1185">Reference proteome</keyword>
<comment type="caution">
    <text evidence="1">The sequence shown here is derived from an EMBL/GenBank/DDBJ whole genome shotgun (WGS) entry which is preliminary data.</text>
</comment>
<gene>
    <name evidence="1" type="ORF">Vadar_028737</name>
</gene>